<keyword evidence="3" id="KW-1185">Reference proteome</keyword>
<name>A0ABU8SY55_9GAMM</name>
<evidence type="ECO:0000313" key="2">
    <source>
        <dbReference type="EMBL" id="MEJ6497973.1"/>
    </source>
</evidence>
<keyword evidence="1" id="KW-0812">Transmembrane</keyword>
<gene>
    <name evidence="2" type="ORF">PQI24_18175</name>
</gene>
<protein>
    <submittedName>
        <fullName evidence="2">Uncharacterized protein</fullName>
    </submittedName>
</protein>
<comment type="caution">
    <text evidence="2">The sequence shown here is derived from an EMBL/GenBank/DDBJ whole genome shotgun (WGS) entry which is preliminary data.</text>
</comment>
<accession>A0ABU8SY55</accession>
<dbReference type="Proteomes" id="UP001377972">
    <property type="component" value="Unassembled WGS sequence"/>
</dbReference>
<feature type="transmembrane region" description="Helical" evidence="1">
    <location>
        <begin position="38"/>
        <end position="58"/>
    </location>
</feature>
<keyword evidence="1" id="KW-0472">Membrane</keyword>
<keyword evidence="1" id="KW-1133">Transmembrane helix</keyword>
<dbReference type="RefSeq" id="WP_339981918.1">
    <property type="nucleotide sequence ID" value="NZ_JAQPZS010000022.1"/>
</dbReference>
<proteinExistence type="predicted"/>
<organism evidence="2 3">
    <name type="scientific">Pseudoalteromonas lipolytica</name>
    <dbReference type="NCBI Taxonomy" id="570156"/>
    <lineage>
        <taxon>Bacteria</taxon>
        <taxon>Pseudomonadati</taxon>
        <taxon>Pseudomonadota</taxon>
        <taxon>Gammaproteobacteria</taxon>
        <taxon>Alteromonadales</taxon>
        <taxon>Pseudoalteromonadaceae</taxon>
        <taxon>Pseudoalteromonas</taxon>
    </lineage>
</organism>
<evidence type="ECO:0000313" key="3">
    <source>
        <dbReference type="Proteomes" id="UP001377972"/>
    </source>
</evidence>
<evidence type="ECO:0000256" key="1">
    <source>
        <dbReference type="SAM" id="Phobius"/>
    </source>
</evidence>
<feature type="transmembrane region" description="Helical" evidence="1">
    <location>
        <begin position="64"/>
        <end position="84"/>
    </location>
</feature>
<feature type="transmembrane region" description="Helical" evidence="1">
    <location>
        <begin position="6"/>
        <end position="26"/>
    </location>
</feature>
<dbReference type="EMBL" id="JAQPZS010000022">
    <property type="protein sequence ID" value="MEJ6497973.1"/>
    <property type="molecule type" value="Genomic_DNA"/>
</dbReference>
<reference evidence="2 3" key="1">
    <citation type="submission" date="2023-01" db="EMBL/GenBank/DDBJ databases">
        <title>Trichodesmium-associated heterotrophic epibiont bacteria.</title>
        <authorList>
            <person name="Cleveland C.S."/>
            <person name="Webb E.A."/>
        </authorList>
    </citation>
    <scope>NUCLEOTIDE SEQUENCE [LARGE SCALE GENOMIC DNA]</scope>
    <source>
        <strain evidence="2 3">USCH2</strain>
    </source>
</reference>
<sequence>MMNSDFVAIYAFLYFFCIIAFMLADLKFSDRVMEIQRFLFSLVGKLGIWLILILAVCLCTTVKGLVFGKCLVLGACAVWVYLLLRSPEKIGFKINDIKVSFYSSCIASLHIGAKLEKEACIKVAYQLRDNGVEKLILRSNLLSEKHRHSSYLKKELNRICQINNWSISYGNEVNLGSINKFMIILSIYKTHRFSKNSFRTRKSIATSEGVVTINFKCDYEPIKYNSVHNI</sequence>